<feature type="domain" description="C2H2-type" evidence="7">
    <location>
        <begin position="1999"/>
        <end position="2026"/>
    </location>
</feature>
<evidence type="ECO:0000259" key="7">
    <source>
        <dbReference type="PROSITE" id="PS50157"/>
    </source>
</evidence>
<keyword evidence="2" id="KW-0677">Repeat</keyword>
<keyword evidence="1" id="KW-0479">Metal-binding</keyword>
<evidence type="ECO:0000256" key="6">
    <source>
        <dbReference type="SAM" id="MobiDB-lite"/>
    </source>
</evidence>
<keyword evidence="4" id="KW-0862">Zinc</keyword>
<keyword evidence="9" id="KW-1185">Reference proteome</keyword>
<feature type="domain" description="C2H2-type" evidence="7">
    <location>
        <begin position="2098"/>
        <end position="2125"/>
    </location>
</feature>
<reference evidence="8 9" key="1">
    <citation type="submission" date="2024-04" db="EMBL/GenBank/DDBJ databases">
        <authorList>
            <consortium name="Genoscope - CEA"/>
            <person name="William W."/>
        </authorList>
    </citation>
    <scope>NUCLEOTIDE SEQUENCE [LARGE SCALE GENOMIC DNA]</scope>
</reference>
<feature type="region of interest" description="Disordered" evidence="6">
    <location>
        <begin position="735"/>
        <end position="781"/>
    </location>
</feature>
<accession>A0AAV2HQW8</accession>
<feature type="compositionally biased region" description="Polar residues" evidence="6">
    <location>
        <begin position="2259"/>
        <end position="2283"/>
    </location>
</feature>
<feature type="domain" description="C2H2-type" evidence="7">
    <location>
        <begin position="2212"/>
        <end position="2239"/>
    </location>
</feature>
<feature type="domain" description="C2H2-type" evidence="7">
    <location>
        <begin position="369"/>
        <end position="397"/>
    </location>
</feature>
<feature type="compositionally biased region" description="Acidic residues" evidence="6">
    <location>
        <begin position="755"/>
        <end position="764"/>
    </location>
</feature>
<dbReference type="GO" id="GO:0005634">
    <property type="term" value="C:nucleus"/>
    <property type="evidence" value="ECO:0007669"/>
    <property type="project" value="TreeGrafter"/>
</dbReference>
<comment type="caution">
    <text evidence="8">The sequence shown here is derived from an EMBL/GenBank/DDBJ whole genome shotgun (WGS) entry which is preliminary data.</text>
</comment>
<feature type="region of interest" description="Disordered" evidence="6">
    <location>
        <begin position="1"/>
        <end position="21"/>
    </location>
</feature>
<feature type="domain" description="C2H2-type" evidence="7">
    <location>
        <begin position="894"/>
        <end position="921"/>
    </location>
</feature>
<evidence type="ECO:0000256" key="5">
    <source>
        <dbReference type="PROSITE-ProRule" id="PRU00042"/>
    </source>
</evidence>
<dbReference type="SUPFAM" id="SSF57667">
    <property type="entry name" value="beta-beta-alpha zinc fingers"/>
    <property type="match status" value="8"/>
</dbReference>
<feature type="compositionally biased region" description="Low complexity" evidence="6">
    <location>
        <begin position="440"/>
        <end position="453"/>
    </location>
</feature>
<feature type="domain" description="C2H2-type" evidence="7">
    <location>
        <begin position="2396"/>
        <end position="2423"/>
    </location>
</feature>
<feature type="region of interest" description="Disordered" evidence="6">
    <location>
        <begin position="435"/>
        <end position="472"/>
    </location>
</feature>
<evidence type="ECO:0000256" key="2">
    <source>
        <dbReference type="ARBA" id="ARBA00022737"/>
    </source>
</evidence>
<feature type="compositionally biased region" description="Polar residues" evidence="6">
    <location>
        <begin position="527"/>
        <end position="546"/>
    </location>
</feature>
<dbReference type="Proteomes" id="UP001497497">
    <property type="component" value="Unassembled WGS sequence"/>
</dbReference>
<feature type="region of interest" description="Disordered" evidence="6">
    <location>
        <begin position="522"/>
        <end position="557"/>
    </location>
</feature>
<feature type="domain" description="C2H2-type" evidence="7">
    <location>
        <begin position="1179"/>
        <end position="1207"/>
    </location>
</feature>
<evidence type="ECO:0000256" key="4">
    <source>
        <dbReference type="ARBA" id="ARBA00022833"/>
    </source>
</evidence>
<feature type="compositionally biased region" description="Acidic residues" evidence="6">
    <location>
        <begin position="1902"/>
        <end position="1926"/>
    </location>
</feature>
<dbReference type="Gene3D" id="3.30.160.60">
    <property type="entry name" value="Classic Zinc Finger"/>
    <property type="match status" value="12"/>
</dbReference>
<feature type="region of interest" description="Disordered" evidence="6">
    <location>
        <begin position="56"/>
        <end position="99"/>
    </location>
</feature>
<dbReference type="GO" id="GO:0008270">
    <property type="term" value="F:zinc ion binding"/>
    <property type="evidence" value="ECO:0007669"/>
    <property type="project" value="UniProtKB-KW"/>
</dbReference>
<feature type="domain" description="C2H2-type" evidence="7">
    <location>
        <begin position="1852"/>
        <end position="1879"/>
    </location>
</feature>
<dbReference type="EMBL" id="CAXITT010000232">
    <property type="protein sequence ID" value="CAL1536510.1"/>
    <property type="molecule type" value="Genomic_DNA"/>
</dbReference>
<evidence type="ECO:0000256" key="3">
    <source>
        <dbReference type="ARBA" id="ARBA00022771"/>
    </source>
</evidence>
<dbReference type="PANTHER" id="PTHR24403:SF67">
    <property type="entry name" value="FI01116P-RELATED"/>
    <property type="match status" value="1"/>
</dbReference>
<name>A0AAV2HQW8_LYMST</name>
<feature type="compositionally biased region" description="Polar residues" evidence="6">
    <location>
        <begin position="458"/>
        <end position="467"/>
    </location>
</feature>
<feature type="region of interest" description="Disordered" evidence="6">
    <location>
        <begin position="984"/>
        <end position="1102"/>
    </location>
</feature>
<feature type="compositionally biased region" description="Low complexity" evidence="6">
    <location>
        <begin position="1016"/>
        <end position="1055"/>
    </location>
</feature>
<feature type="region of interest" description="Disordered" evidence="6">
    <location>
        <begin position="1951"/>
        <end position="1972"/>
    </location>
</feature>
<feature type="domain" description="C2H2-type" evidence="7">
    <location>
        <begin position="685"/>
        <end position="712"/>
    </location>
</feature>
<keyword evidence="3 5" id="KW-0863">Zinc-finger</keyword>
<feature type="compositionally biased region" description="Low complexity" evidence="6">
    <location>
        <begin position="1092"/>
        <end position="1101"/>
    </location>
</feature>
<dbReference type="InterPro" id="IPR050688">
    <property type="entry name" value="Zinc_finger/UBP_domain"/>
</dbReference>
<feature type="compositionally biased region" description="Polar residues" evidence="6">
    <location>
        <begin position="984"/>
        <end position="998"/>
    </location>
</feature>
<protein>
    <recommendedName>
        <fullName evidence="7">C2H2-type domain-containing protein</fullName>
    </recommendedName>
</protein>
<dbReference type="GO" id="GO:0045944">
    <property type="term" value="P:positive regulation of transcription by RNA polymerase II"/>
    <property type="evidence" value="ECO:0007669"/>
    <property type="project" value="TreeGrafter"/>
</dbReference>
<dbReference type="PROSITE" id="PS50157">
    <property type="entry name" value="ZINC_FINGER_C2H2_2"/>
    <property type="match status" value="11"/>
</dbReference>
<feature type="compositionally biased region" description="Polar residues" evidence="6">
    <location>
        <begin position="1"/>
        <end position="11"/>
    </location>
</feature>
<dbReference type="PROSITE" id="PS00028">
    <property type="entry name" value="ZINC_FINGER_C2H2_1"/>
    <property type="match status" value="10"/>
</dbReference>
<dbReference type="SMART" id="SM00355">
    <property type="entry name" value="ZnF_C2H2"/>
    <property type="match status" value="32"/>
</dbReference>
<evidence type="ECO:0000313" key="8">
    <source>
        <dbReference type="EMBL" id="CAL1536510.1"/>
    </source>
</evidence>
<feature type="region of interest" description="Disordered" evidence="6">
    <location>
        <begin position="2253"/>
        <end position="2283"/>
    </location>
</feature>
<feature type="domain" description="C2H2-type" evidence="7">
    <location>
        <begin position="1105"/>
        <end position="1132"/>
    </location>
</feature>
<feature type="region of interest" description="Disordered" evidence="6">
    <location>
        <begin position="1894"/>
        <end position="1926"/>
    </location>
</feature>
<proteinExistence type="predicted"/>
<dbReference type="PANTHER" id="PTHR24403">
    <property type="entry name" value="ZINC FINGER PROTEIN"/>
    <property type="match status" value="1"/>
</dbReference>
<gene>
    <name evidence="8" type="ORF">GSLYS_00010423001</name>
</gene>
<dbReference type="InterPro" id="IPR036236">
    <property type="entry name" value="Znf_C2H2_sf"/>
</dbReference>
<evidence type="ECO:0000313" key="9">
    <source>
        <dbReference type="Proteomes" id="UP001497497"/>
    </source>
</evidence>
<feature type="domain" description="C2H2-type" evidence="7">
    <location>
        <begin position="1265"/>
        <end position="1292"/>
    </location>
</feature>
<sequence length="2423" mass="273515">MPGNTRSTMPGNHSGDPDDPALVLEVTSKARGRTRYCKKCKFTCTDAREFTVHLVSHSESQSKQDSKFELSASSEKLQEPARVQGTRLQRSKHNSKTPSRPITTLIMEIPAEQLVDAPSTVIDSGRSAADHLDGTKTDLKVTAKEDERMQDEDDGDEPDAMMDVTDVKGHHGGISKLEIDHDVSGDEDMEDEGKLIIDDDGSLKSVGEKRVYTCNQCHVSMTSPKSYLRHLQEEHITKARIYECDKSDSSPVYRNKLLEHHQLQTKGDNLLGASRSLGHPLNRETEERDNFLNVSMRADGVVKNELEDMEEDNVESPNPGGLASSVPLTITTENIDQVLDDDKKKKKKTRQEVDPGKYFEAVDSSGTKYACSQCGNIYKWRKSLNKHWKEKHSLDPLVEVASPPGMLELLKSGKYTQLGARRIYDNIFLSTIKTQKDDGPQQQPSSPSSLAQSPSPPNFLNSSQPLVSKTPRLPTSLMPKMIGPFVASTAQPVFPGMALTIPHLQNGYDSPEESALDLTRDVKPDLQRSSPYSVTSGNDFNSSFDQDQPLDFSTKKDKPVKHDKLWDDLHDMKPSHSINQYIPKVHRCSKCEYTSTSEVEFANHTSSHLNKRIVKCNQCKMQINSMDELNNHFIKLHFKKLTEHKEAIKKIPHGLQQTYHLLKMDLQDIGELSNQDLGASEAKSLKCKKCEFEAKWPAELQKHAVSHSEERPYVCMVCGSTYKWKWDLVKHFQKSHPNLPNPYRRNDKRDTPDGSSDDEIDDEPDIKRQKIDSNNEMNGGIFGRDDIISIEGIMAATQAGQRVVSSQPNILDDEPQTEQNQSFFKSLPFGGNTEPSQAQALQMTAQEIIEHRNKAHKAIQDAVRGRQTSANVKKVVREQTSPITVVSKPEELPYKCTMCNYHARWPSEVTQHMKNHSDSKPYLCPRCEYRSKWKWDVVKHLKRCGGGGINDVIDTTKTRRREAMANNQGPPNAIVCQQGKVKKLTSQSPSPYLQSSADESGGQSGTAGGPTSSQNSALSSGDDLSRASSSASTLDLSSNSNNNDSGAIDNNANNNYTAYTNGQPFAGLSNASAPTTSNHSNSPSHSPPAPPTSTSSRQSSSGEVWNCPHCPFTTASQAELKRHSGLHSDDKPFKCDVCQYSTRWACDLKKHRKSYNHFPTQVNREEKEKAEKIQSHGRFKCSHCSLFFQSLQNLLEHRVAEHIGRDVQQPLQAPQEQNEIDAARIKHPRKPIKQLQCPKCAFVCKNRQTMEKHKEEHDQLDTSGFQCFYCSSQFKEKESLLDHMSTHPAFNPKEWETFFMISEEDDHHASKDEAKPGSNVDSAKKTQALGASFQQRPEPTPHRDLDNEEIVNSTEARIQQILNEVPKQVTKQSPQPSQQNANKFQCEWCPAEFVNLTAVYKHASQAHPIQLKEQDVSMNLSAGAKFTQQNSSKKSYTGEPIEILRQQIAEKRNQQLAEKLSEMITKNPKMQEVLSKKLEEGSKRYSCDKCSFSSANMATFQRHYDLHGSKLTSQCWFCDYSVDRMNLLYQHMKISHTRKWKALSQDPKYANQIHRMNQAFANVVVSGNNNDSPPDAAASVNGDLCAMDLSSKQKFTEVTHDIMYITKQQYTWSGIPVNVIPVGNALNFVCPHCAFKDASIAKTCAHVMQSHRAIAKFTCKKCQFSDDNIHVMSDHCKTTHPVHDRVVEVLDFKQLNFSELQMVQLAAFRERVHEDGSKTMSCPFCPYKTLVTENMKNHISNHSKQARYRCQICDFSSDSTSVISEHVKVHDLGYTIDNKRNAQVKEEKVNISNSESSKEEAETPALTSDRDGATKIKSIGRIRYRCLVCPFYTSCKSNILKHKRQHQHNKRYKCNKCSYSAARAVLLKKHLDAHDSQLEDDGLHHDIFYDPNDVSDDSKLDDADEMEEAEIDEDEFDDDETNSEELDEMDAKAIADLEAKDILEAEAAHKANAFPDDDPGTENGDKQFRKQKCPHCPFSSNSGYEFRKHLNFHGTQERYKCDYCSYSLDRLNLLSQHRKLHADELEYNPNPPAADLLNTQFIFQQNLSEKLQLEELSDKLDDDDVLVKQYPCQFCPYKTLKKKSFDIHQNSHGLRRRYVCDFCDWSADRLALLCQHRKVHEGEPSFDASPEDSVFLNHEFDDGATGEFEAKFMEVKTLDKPIKEGETDALLSPPFKLTVVKKIYPCQLCPYKTNSKSSYSVHTGMHGSDAEFNCINCSYAAPSRGLLQQHMHLHTTANADEPVSMTREGKITSEVESAKTFSEDSVSESVTKSDVTPSDTLPQPQLKCQRCPFTAVSQSLLKEHTLGHVTQDSIVCPYCDFSATSKQLMFPHIQVHFPGAKLDPDTLELNLMELAQVSLDGKTVNNNNQVESERKQHAIVKPYKVDDEAVKTKRVYVCQYCEREFEAKHLMIQHEKQHLLGSH</sequence>
<organism evidence="8 9">
    <name type="scientific">Lymnaea stagnalis</name>
    <name type="common">Great pond snail</name>
    <name type="synonym">Helix stagnalis</name>
    <dbReference type="NCBI Taxonomy" id="6523"/>
    <lineage>
        <taxon>Eukaryota</taxon>
        <taxon>Metazoa</taxon>
        <taxon>Spiralia</taxon>
        <taxon>Lophotrochozoa</taxon>
        <taxon>Mollusca</taxon>
        <taxon>Gastropoda</taxon>
        <taxon>Heterobranchia</taxon>
        <taxon>Euthyneura</taxon>
        <taxon>Panpulmonata</taxon>
        <taxon>Hygrophila</taxon>
        <taxon>Lymnaeoidea</taxon>
        <taxon>Lymnaeidae</taxon>
        <taxon>Lymnaea</taxon>
    </lineage>
</organism>
<dbReference type="InterPro" id="IPR013087">
    <property type="entry name" value="Znf_C2H2_type"/>
</dbReference>
<feature type="compositionally biased region" description="Low complexity" evidence="6">
    <location>
        <begin position="1069"/>
        <end position="1084"/>
    </location>
</feature>
<feature type="region of interest" description="Disordered" evidence="6">
    <location>
        <begin position="1784"/>
        <end position="1809"/>
    </location>
</feature>
<evidence type="ECO:0000256" key="1">
    <source>
        <dbReference type="ARBA" id="ARBA00022723"/>
    </source>
</evidence>